<dbReference type="Proteomes" id="UP000016569">
    <property type="component" value="Unassembled WGS sequence"/>
</dbReference>
<keyword evidence="2" id="KW-0378">Hydrolase</keyword>
<dbReference type="PROSITE" id="PS51192">
    <property type="entry name" value="HELICASE_ATP_BIND_1"/>
    <property type="match status" value="1"/>
</dbReference>
<gene>
    <name evidence="7" type="ORF">MBEBAB_0853</name>
</gene>
<dbReference type="OrthoDB" id="9815222at2"/>
<dbReference type="GO" id="GO:0003676">
    <property type="term" value="F:nucleic acid binding"/>
    <property type="evidence" value="ECO:0007669"/>
    <property type="project" value="InterPro"/>
</dbReference>
<dbReference type="PANTHER" id="PTHR47961:SF6">
    <property type="entry name" value="DNA-DIRECTED DNA POLYMERASE"/>
    <property type="match status" value="1"/>
</dbReference>
<dbReference type="PROSITE" id="PS51194">
    <property type="entry name" value="HELICASE_CTER"/>
    <property type="match status" value="1"/>
</dbReference>
<evidence type="ECO:0000313" key="8">
    <source>
        <dbReference type="Proteomes" id="UP000016569"/>
    </source>
</evidence>
<dbReference type="PANTHER" id="PTHR47961">
    <property type="entry name" value="DNA POLYMERASE THETA, PUTATIVE (AFU_ORTHOLOGUE AFUA_1G05260)-RELATED"/>
    <property type="match status" value="1"/>
</dbReference>
<keyword evidence="8" id="KW-1185">Reference proteome</keyword>
<dbReference type="Pfam" id="PF00270">
    <property type="entry name" value="DEAD"/>
    <property type="match status" value="1"/>
</dbReference>
<evidence type="ECO:0000259" key="6">
    <source>
        <dbReference type="PROSITE" id="PS51194"/>
    </source>
</evidence>
<dbReference type="CDD" id="cd17921">
    <property type="entry name" value="DEXHc_Ski2"/>
    <property type="match status" value="1"/>
</dbReference>
<dbReference type="InterPro" id="IPR014001">
    <property type="entry name" value="Helicase_ATP-bd"/>
</dbReference>
<dbReference type="EMBL" id="BATC01000009">
    <property type="protein sequence ID" value="GAD58603.1"/>
    <property type="molecule type" value="Genomic_DNA"/>
</dbReference>
<comment type="caution">
    <text evidence="7">The sequence shown here is derived from an EMBL/GenBank/DDBJ whole genome shotgun (WGS) entry which is preliminary data.</text>
</comment>
<feature type="domain" description="Helicase C-terminal" evidence="6">
    <location>
        <begin position="572"/>
        <end position="791"/>
    </location>
</feature>
<dbReference type="InterPro" id="IPR001650">
    <property type="entry name" value="Helicase_C-like"/>
</dbReference>
<dbReference type="SUPFAM" id="SSF52540">
    <property type="entry name" value="P-loop containing nucleoside triphosphate hydrolases"/>
    <property type="match status" value="1"/>
</dbReference>
<dbReference type="InterPro" id="IPR011545">
    <property type="entry name" value="DEAD/DEAH_box_helicase_dom"/>
</dbReference>
<dbReference type="GO" id="GO:0016787">
    <property type="term" value="F:hydrolase activity"/>
    <property type="evidence" value="ECO:0007669"/>
    <property type="project" value="UniProtKB-KW"/>
</dbReference>
<dbReference type="SMART" id="SM00490">
    <property type="entry name" value="HELICc"/>
    <property type="match status" value="1"/>
</dbReference>
<protein>
    <recommendedName>
        <fullName evidence="9">DEAD/DEAH box helicase</fullName>
    </recommendedName>
</protein>
<proteinExistence type="predicted"/>
<evidence type="ECO:0000256" key="3">
    <source>
        <dbReference type="ARBA" id="ARBA00022806"/>
    </source>
</evidence>
<evidence type="ECO:0000256" key="4">
    <source>
        <dbReference type="ARBA" id="ARBA00022840"/>
    </source>
</evidence>
<keyword evidence="3" id="KW-0347">Helicase</keyword>
<evidence type="ECO:0000256" key="1">
    <source>
        <dbReference type="ARBA" id="ARBA00022741"/>
    </source>
</evidence>
<dbReference type="AlphaFoldDB" id="A0A8E0NAW0"/>
<dbReference type="InterPro" id="IPR027417">
    <property type="entry name" value="P-loop_NTPase"/>
</dbReference>
<dbReference type="Gene3D" id="3.40.50.300">
    <property type="entry name" value="P-loop containing nucleotide triphosphate hydrolases"/>
    <property type="match status" value="2"/>
</dbReference>
<dbReference type="InterPro" id="IPR050474">
    <property type="entry name" value="Hel308_SKI2-like"/>
</dbReference>
<reference evidence="8" key="1">
    <citation type="journal article" date="2013" name="Genome Announc.">
        <title>Draft Genome Sequence of the Dimorphic Prosthecate Bacterium Brevundimonas abyssalis TAR-001T.</title>
        <authorList>
            <person name="Tsubouchi T."/>
            <person name="Nishi S."/>
            <person name="Usui K."/>
            <person name="Shimane Y."/>
            <person name="Takaki Y."/>
            <person name="Maruyama T."/>
            <person name="Hatada Y."/>
        </authorList>
    </citation>
    <scope>NUCLEOTIDE SEQUENCE [LARGE SCALE GENOMIC DNA]</scope>
    <source>
        <strain evidence="8">TAR-001</strain>
    </source>
</reference>
<evidence type="ECO:0000313" key="7">
    <source>
        <dbReference type="EMBL" id="GAD58603.1"/>
    </source>
</evidence>
<evidence type="ECO:0000256" key="2">
    <source>
        <dbReference type="ARBA" id="ARBA00022801"/>
    </source>
</evidence>
<name>A0A8E0NAW0_9CAUL</name>
<evidence type="ECO:0000259" key="5">
    <source>
        <dbReference type="PROSITE" id="PS51192"/>
    </source>
</evidence>
<dbReference type="GO" id="GO:0004386">
    <property type="term" value="F:helicase activity"/>
    <property type="evidence" value="ECO:0007669"/>
    <property type="project" value="UniProtKB-KW"/>
</dbReference>
<dbReference type="SMART" id="SM00487">
    <property type="entry name" value="DEXDc"/>
    <property type="match status" value="1"/>
</dbReference>
<organism evidence="7 8">
    <name type="scientific">Brevundimonas abyssalis TAR-001</name>
    <dbReference type="NCBI Taxonomy" id="1391729"/>
    <lineage>
        <taxon>Bacteria</taxon>
        <taxon>Pseudomonadati</taxon>
        <taxon>Pseudomonadota</taxon>
        <taxon>Alphaproteobacteria</taxon>
        <taxon>Caulobacterales</taxon>
        <taxon>Caulobacteraceae</taxon>
        <taxon>Brevundimonas</taxon>
    </lineage>
</organism>
<evidence type="ECO:0008006" key="9">
    <source>
        <dbReference type="Google" id="ProtNLM"/>
    </source>
</evidence>
<sequence>MFDAESARLIRLAPRVADIDPRTLPQALTQTYAQLVALRLRAADPEAAAAADERYEGLLRLAAVYEGVVDTTEDEDHRRGAAFVAATAYQILGRVADRDDSDAPLLTPDAIHPRIAAPLLFIIAGQSPDAREAGGRLATLRDGPVLIGALIESVADLARENLVAIVNRAARLAERRPDRGDLIGQTEQTLYGLCWAGLAQLAASVLSRDTPQTLFRLFDTPEATFHQVEVLSAMRPHLAREGIEIVNTYAGPRHLARLLQHASRQFMGFGLAGLPAPAGVAEATWRPWLKRRAVNKPVIWPNHRAAIETGLLERGVSAVLVLPTGAGKTTLSELKIAAALASGRKVIFLAPTLALVDQLRDEFARTFSSDLGQVVVSTDGDLSALVSGPSISEIEVMTPERLLAMLSFADADLSDVGLIVFDECHLLAPRGGGTRSLDAMLCLLHAARRAPDADFLLLSAMLTNGDDLAEWLGELTGRQAVFFHDPWKPSRQARGVVVYPQDELNQFRRDIQNGMVPRPTYPATPHALFGLQQNWIPAAGTDTAVVKLMDETVPLTTGAYGLQPTANTVAGTLAERASQAGLKTIIFVQQADHAPSTARKISERLVGPWRMTETEQGFAADIAVELGTGKSLVQPQAGAVPHNGDMIPLERRLAESLYRREDGAAIIVATPTLAQGINLPAQVAILAGDKRSGAGGERAQLEQHELLNAAGRAGRAGFLANGMVLLVPEPVIGFTPEQPALAAYPKLLSILPTDDRCVLVEDPVEHMLDQIQLGQVSARIDYFVNRMRSGEPDEAGAAAVALTRRSFGAFLARKRGETIDAAVAALERALAATPAEDDETGSLVAALTGLPRDAVAVLAARLGTDPAAFPATIPAWVRWIVEFFRREPEAAGHLVGGLDTIKAVTRGRKTGGPITDAEFDRLNLALQAWISGRPFSEIEQALGVAANAVKTCKRSRDLVLKVVGRNLYMVATAATELAKRRLAPTAEGVVQIPAVIDILAYALRVGFDSAAKTAFHHLHNDIRTRVEAHTRFRAFAGDGEIDDGGTFGDVFDRVQVRLLLFRFED</sequence>
<dbReference type="GO" id="GO:0005524">
    <property type="term" value="F:ATP binding"/>
    <property type="evidence" value="ECO:0007669"/>
    <property type="project" value="UniProtKB-KW"/>
</dbReference>
<feature type="domain" description="Helicase ATP-binding" evidence="5">
    <location>
        <begin position="309"/>
        <end position="480"/>
    </location>
</feature>
<keyword evidence="1" id="KW-0547">Nucleotide-binding</keyword>
<accession>A0A8E0NAW0</accession>
<keyword evidence="4" id="KW-0067">ATP-binding</keyword>
<dbReference type="RefSeq" id="WP_021696699.1">
    <property type="nucleotide sequence ID" value="NZ_BATC01000009.1"/>
</dbReference>